<feature type="region of interest" description="Disordered" evidence="3">
    <location>
        <begin position="447"/>
        <end position="823"/>
    </location>
</feature>
<dbReference type="InterPro" id="IPR031557">
    <property type="entry name" value="N-CoR_GPS2_interact"/>
</dbReference>
<dbReference type="GO" id="GO:0046966">
    <property type="term" value="F:nuclear thyroid hormone receptor binding"/>
    <property type="evidence" value="ECO:0007669"/>
    <property type="project" value="TreeGrafter"/>
</dbReference>
<name>A0A8C0I2H4_BALMU</name>
<dbReference type="GO" id="GO:0000785">
    <property type="term" value="C:chromatin"/>
    <property type="evidence" value="ECO:0007669"/>
    <property type="project" value="TreeGrafter"/>
</dbReference>
<comment type="similarity">
    <text evidence="1">Belongs to the N-CoR nuclear receptor corepressors family.</text>
</comment>
<protein>
    <submittedName>
        <fullName evidence="5">Nuclear receptor corepressor 1</fullName>
    </submittedName>
</protein>
<feature type="compositionally biased region" description="Low complexity" evidence="3">
    <location>
        <begin position="1961"/>
        <end position="1970"/>
    </location>
</feature>
<accession>A0A8C0I2H4</accession>
<feature type="compositionally biased region" description="Basic and acidic residues" evidence="3">
    <location>
        <begin position="750"/>
        <end position="768"/>
    </location>
</feature>
<feature type="compositionally biased region" description="Pro residues" evidence="3">
    <location>
        <begin position="556"/>
        <end position="567"/>
    </location>
</feature>
<feature type="compositionally biased region" description="Basic and acidic residues" evidence="3">
    <location>
        <begin position="888"/>
        <end position="902"/>
    </location>
</feature>
<feature type="region of interest" description="Disordered" evidence="3">
    <location>
        <begin position="888"/>
        <end position="1004"/>
    </location>
</feature>
<proteinExistence type="inferred from homology"/>
<feature type="region of interest" description="Disordered" evidence="3">
    <location>
        <begin position="140"/>
        <end position="166"/>
    </location>
</feature>
<feature type="compositionally biased region" description="Basic and acidic residues" evidence="3">
    <location>
        <begin position="1723"/>
        <end position="1740"/>
    </location>
</feature>
<evidence type="ECO:0000256" key="3">
    <source>
        <dbReference type="SAM" id="MobiDB-lite"/>
    </source>
</evidence>
<feature type="compositionally biased region" description="Basic and acidic residues" evidence="3">
    <location>
        <begin position="459"/>
        <end position="481"/>
    </location>
</feature>
<feature type="region of interest" description="Disordered" evidence="3">
    <location>
        <begin position="1719"/>
        <end position="1807"/>
    </location>
</feature>
<dbReference type="SUPFAM" id="SSF46689">
    <property type="entry name" value="Homeodomain-like"/>
    <property type="match status" value="1"/>
</dbReference>
<dbReference type="Pfam" id="PF15784">
    <property type="entry name" value="GPS2_interact"/>
    <property type="match status" value="1"/>
</dbReference>
<dbReference type="PANTHER" id="PTHR13992:SF5">
    <property type="entry name" value="NUCLEAR RECEPTOR COREPRESSOR 1"/>
    <property type="match status" value="1"/>
</dbReference>
<feature type="compositionally biased region" description="Basic and acidic residues" evidence="3">
    <location>
        <begin position="141"/>
        <end position="155"/>
    </location>
</feature>
<feature type="compositionally biased region" description="Basic and acidic residues" evidence="3">
    <location>
        <begin position="99"/>
        <end position="116"/>
    </location>
</feature>
<feature type="compositionally biased region" description="Basic and acidic residues" evidence="3">
    <location>
        <begin position="179"/>
        <end position="190"/>
    </location>
</feature>
<dbReference type="FunFam" id="1.10.10.60:FF:000026">
    <property type="entry name" value="Nuclear receptor corepressor 2 isoform 1"/>
    <property type="match status" value="1"/>
</dbReference>
<feature type="compositionally biased region" description="Polar residues" evidence="3">
    <location>
        <begin position="1274"/>
        <end position="1295"/>
    </location>
</feature>
<dbReference type="GO" id="GO:0005654">
    <property type="term" value="C:nucleoplasm"/>
    <property type="evidence" value="ECO:0007669"/>
    <property type="project" value="UniProtKB-ARBA"/>
</dbReference>
<feature type="region of interest" description="Disordered" evidence="3">
    <location>
        <begin position="1580"/>
        <end position="1648"/>
    </location>
</feature>
<feature type="compositionally biased region" description="Polar residues" evidence="3">
    <location>
        <begin position="598"/>
        <end position="608"/>
    </location>
</feature>
<keyword evidence="2" id="KW-0175">Coiled coil</keyword>
<feature type="domain" description="SANT" evidence="4">
    <location>
        <begin position="385"/>
        <end position="436"/>
    </location>
</feature>
<dbReference type="SMART" id="SM00717">
    <property type="entry name" value="SANT"/>
    <property type="match status" value="1"/>
</dbReference>
<feature type="compositionally biased region" description="Polar residues" evidence="3">
    <location>
        <begin position="1411"/>
        <end position="1422"/>
    </location>
</feature>
<feature type="region of interest" description="Disordered" evidence="3">
    <location>
        <begin position="1828"/>
        <end position="1851"/>
    </location>
</feature>
<dbReference type="PROSITE" id="PS51293">
    <property type="entry name" value="SANT"/>
    <property type="match status" value="1"/>
</dbReference>
<feature type="compositionally biased region" description="Basic and acidic residues" evidence="3">
    <location>
        <begin position="1788"/>
        <end position="1806"/>
    </location>
</feature>
<evidence type="ECO:0000256" key="2">
    <source>
        <dbReference type="ARBA" id="ARBA00023054"/>
    </source>
</evidence>
<dbReference type="InterPro" id="IPR051571">
    <property type="entry name" value="N-CoR_corepressor"/>
</dbReference>
<evidence type="ECO:0000256" key="1">
    <source>
        <dbReference type="ARBA" id="ARBA00010097"/>
    </source>
</evidence>
<feature type="compositionally biased region" description="Polar residues" evidence="3">
    <location>
        <begin position="1"/>
        <end position="18"/>
    </location>
</feature>
<sequence>MSSSGYPPNQGAFSTEQSRYPPHSVQYTFPSTRHQQEFAVPDYRSSHLEVSQASQLLQQQQQQQLRRRPSLLSEFHPGSDRPQERRTGYEQFHPGPSPVDHDSLESKRPRLEQVSDSHFQRVSAAVLPLVHTLPEGLRSSADAKKDPAFGVKHEAPSSPISGQTIMDRVDREIAKQQLEEEAAKPPEPEKPVSPPPVEQKHRSIVQIIYDENRPLYNQPSDTKVYHENIKTNQVMRKKLILFFKRRNHARKQREQKICQRYDQLMEAWEKKVDRIENNPRRKAKESKTREYYEKQFPEIRKQREQQERFQRVGQRGAGLSATIARSEHEISEIIDGLSEQENNEKQMRQLSVIPPMMFDAEQRRVKFINMNGLMEDPMKVYKDRQFMNVWTDHEKEIFKDKFIQHPKNFGLIASYLERKSVPDCVLYYYLTKKNENYKALVRRNYGKRRGRNQQIARPSQEEKVEEKEEDKAEKTEKKEEEKKDEEEKDEKEDSKENTKEKDKTESTAEETEEREQATPRGRKTANSQGRRKGRVTRSMTSEAAAASAAAAAATEEPPPPLPPPPEPISTEPVETSRWTEEEMEVASRKPREERDVSQCESVASTVSAQEDEDIEASNEEENPEDSEGAENSSDTESAPSPSPVEAVKPGEDSTENAPPRGTTEPAAELEATPDAVPRASPSPAVASTKAAEDDSVETQANDSMAVDTAEPMDVEHEERGAEGISALDLPSAAKADAVDVEMPESSPSRVEGDPKDRDLERSSEKPEPGDDDLGVAQQMSAPRPELPSDHDSSATCSADEDVDGEPERQRMFPVDSKPSLLNPTGSILVSSPIKPNPLDLPQLQHRAAVIPPMVSCTPCNIPIGTPVSGFALYQRHIKAMHESALLEEQRQRQEQMDLERRSSASPRGAPKSPSREWEVLQPAPHQVITNLPEGVRLPTTRPTRPPPPLIPSSKTTVASEKPSFILGGSISQGTPGTYLPSPNQASYAPEAAKPSAGSISLGLPRPQEAAKPAAVPYIKQEEFSPRSQNSQPEGLLVRAQHEGVVRGTTGAIQEGSITRGTPSSKLSVESIPSLRGSITQGTPALSQAGIPTEALVKGPISRLSIEESSPEKGREEAASKGHVIYEGKSGHILSYDNIKNAREGTRSPRTAHEISLKRSYESVEGALKQGLSMRESPVSAPLEGEVMFLESFFEGTPRATTESFEDGLKYPKQIKRESPPIRAFEGAITKGKPYDGITTIKEMGRSIHEIPRQDVLTQESQKTPEVVQSTRPMVEGSISQGTPVKSDSSSGQSAIKHNVKSLVAGPSRLPRGLPPLEMRPESIKAVERGKHEDVKAGEPVRSRHTSVVSSGPSVLRSTLHEAPKAQLSPGIYEDASARRTPGSYASTASRGSPMMITISSSKPTNHERKSTLTPTQRESITAKSPVPGVDPAVSHSPFEPHHRGGAPGEVYRSHLPTHLDPAMPFHRALDPAAAYLFQRQLSPTPGYPSQYQLYAMENTRQTILNDYITSQQMQVGLRPDVARGLSPREQQLGLPYPATRGIIDLTNMPPAILVPHPGGTSTPPMDRITYIPGTQVTFPPRPYNSASMSPGHSTHLAAAANAEREREREKERERLAAASSDLYLRPGSEQPGRPSSHGYVRSPSPSVRAQETLLQQRPSVFQGTNGTSVITPLDPSAQLRIMPLPAGGPSISQGLPASRYNTAADALAALVDAAASAPQMDVSKTKESKHEAARLEENLRSRSAAVSEQQLEQKSLEAEKRPGQCLYTSSALPSGKPQPHSAVVYSEAGKEKGPPPKSRYEEELRTRGKTTITAANFIDVIITRQIASDKDARERGSQSSDSSGSLSSHRYETPGDAIEVISPASSPAPPPERLQAYQPEVVKASQAENEACRQYEGPLHHYRPQPESPSPQPPPPSSQAEGVGQVPRTHRLITLADHICQIITQDFARNQVPSQPPQQPPTSTFQNSPSALVSTPVRTKTSNRYSPESQSQSLHHQRPGSRVSPENLVDKSRGSIRPGKSPERSHVSSEPYEPISPPQVPVVHEKQDSVLLLAQRGAEPAEQRNDSRSPGSISYLPSFFTKLENTSPMVKSKKQEIFRKLNSSGGGDSDMAAAQPGTEIFNLPAVTTSGSVSSRGHSFADPASNLGLEDIIRKALMGSFEDKVEDHGVAMPQPLGGVPGGAGTSVVTSGEARREEGDPSPHSGVCKPKLISKSNSRKSKSPIPGQGYLGAERPSSASSVHSEGDYHRQTPGWAWEDRPSSTGSTQFPCNPLTMRMLSGTPPACAPVACAPAACAPAAASPAAPHQPSRIWDREPAPLLSAQYETLSDSD</sequence>
<evidence type="ECO:0000259" key="4">
    <source>
        <dbReference type="PROSITE" id="PS51293"/>
    </source>
</evidence>
<dbReference type="GO" id="GO:0032991">
    <property type="term" value="C:protein-containing complex"/>
    <property type="evidence" value="ECO:0007669"/>
    <property type="project" value="UniProtKB-ARBA"/>
</dbReference>
<feature type="compositionally biased region" description="Low complexity" evidence="3">
    <location>
        <begin position="673"/>
        <end position="687"/>
    </location>
</feature>
<feature type="compositionally biased region" description="Basic and acidic residues" evidence="3">
    <location>
        <begin position="1318"/>
        <end position="1341"/>
    </location>
</feature>
<feature type="compositionally biased region" description="Low complexity" evidence="3">
    <location>
        <begin position="1305"/>
        <end position="1316"/>
    </location>
</feature>
<dbReference type="InterPro" id="IPR001005">
    <property type="entry name" value="SANT/Myb"/>
</dbReference>
<dbReference type="CDD" id="cd00167">
    <property type="entry name" value="SANT"/>
    <property type="match status" value="1"/>
</dbReference>
<dbReference type="InterPro" id="IPR017884">
    <property type="entry name" value="SANT_dom"/>
</dbReference>
<feature type="region of interest" description="Disordered" evidence="3">
    <location>
        <begin position="1375"/>
        <end position="1430"/>
    </location>
</feature>
<feature type="compositionally biased region" description="Polar residues" evidence="3">
    <location>
        <begin position="1971"/>
        <end position="1994"/>
    </location>
</feature>
<organism evidence="5">
    <name type="scientific">Balaenoptera musculus</name>
    <name type="common">Blue whale</name>
    <dbReference type="NCBI Taxonomy" id="9771"/>
    <lineage>
        <taxon>Eukaryota</taxon>
        <taxon>Metazoa</taxon>
        <taxon>Chordata</taxon>
        <taxon>Craniata</taxon>
        <taxon>Vertebrata</taxon>
        <taxon>Euteleostomi</taxon>
        <taxon>Mammalia</taxon>
        <taxon>Eutheria</taxon>
        <taxon>Laurasiatheria</taxon>
        <taxon>Artiodactyla</taxon>
        <taxon>Whippomorpha</taxon>
        <taxon>Cetacea</taxon>
        <taxon>Mysticeti</taxon>
        <taxon>Balaenopteridae</taxon>
        <taxon>Balaenoptera</taxon>
    </lineage>
</organism>
<feature type="compositionally biased region" description="Basic and acidic residues" evidence="3">
    <location>
        <begin position="491"/>
        <end position="506"/>
    </location>
</feature>
<feature type="region of interest" description="Disordered" evidence="3">
    <location>
        <begin position="2296"/>
        <end position="2316"/>
    </location>
</feature>
<feature type="compositionally biased region" description="Polar residues" evidence="3">
    <location>
        <begin position="1055"/>
        <end position="1067"/>
    </location>
</feature>
<feature type="compositionally biased region" description="Low complexity" evidence="3">
    <location>
        <begin position="540"/>
        <end position="555"/>
    </location>
</feature>
<gene>
    <name evidence="5" type="primary">NCOR1</name>
</gene>
<evidence type="ECO:0000313" key="5">
    <source>
        <dbReference type="Ensembl" id="ENSBMSP00010021569.1"/>
    </source>
</evidence>
<dbReference type="GeneTree" id="ENSGT00940000155093"/>
<feature type="compositionally biased region" description="Polar residues" evidence="3">
    <location>
        <begin position="969"/>
        <end position="986"/>
    </location>
</feature>
<dbReference type="Gene3D" id="1.10.10.60">
    <property type="entry name" value="Homeodomain-like"/>
    <property type="match status" value="1"/>
</dbReference>
<dbReference type="Ensembl" id="ENSBMST00010023785.1">
    <property type="protein sequence ID" value="ENSBMSP00010021569.1"/>
    <property type="gene ID" value="ENSBMSG00010014876.1"/>
</dbReference>
<feature type="region of interest" description="Disordered" evidence="3">
    <location>
        <begin position="1951"/>
        <end position="2040"/>
    </location>
</feature>
<feature type="compositionally biased region" description="Low complexity" evidence="3">
    <location>
        <begin position="51"/>
        <end position="64"/>
    </location>
</feature>
<feature type="region of interest" description="Disordered" evidence="3">
    <location>
        <begin position="1"/>
        <end position="116"/>
    </location>
</feature>
<feature type="compositionally biased region" description="Polar residues" evidence="3">
    <location>
        <begin position="1345"/>
        <end position="1355"/>
    </location>
</feature>
<feature type="compositionally biased region" description="Basic and acidic residues" evidence="3">
    <location>
        <begin position="1602"/>
        <end position="1615"/>
    </location>
</feature>
<reference evidence="5" key="1">
    <citation type="submission" date="2023-09" db="UniProtKB">
        <authorList>
            <consortium name="Ensembl"/>
        </authorList>
    </citation>
    <scope>IDENTIFICATION</scope>
</reference>
<dbReference type="GO" id="GO:0003714">
    <property type="term" value="F:transcription corepressor activity"/>
    <property type="evidence" value="ECO:0007669"/>
    <property type="project" value="TreeGrafter"/>
</dbReference>
<dbReference type="GO" id="GO:0000122">
    <property type="term" value="P:negative regulation of transcription by RNA polymerase II"/>
    <property type="evidence" value="ECO:0007669"/>
    <property type="project" value="TreeGrafter"/>
</dbReference>
<feature type="region of interest" description="Disordered" evidence="3">
    <location>
        <begin position="1274"/>
        <end position="1355"/>
    </location>
</feature>
<feature type="compositionally biased region" description="Low complexity" evidence="3">
    <location>
        <begin position="1837"/>
        <end position="1848"/>
    </location>
</feature>
<dbReference type="PANTHER" id="PTHR13992">
    <property type="entry name" value="NUCLEAR RECEPTOR CO-REPRESSOR RELATED NCOR"/>
    <property type="match status" value="1"/>
</dbReference>
<feature type="compositionally biased region" description="Polar residues" evidence="3">
    <location>
        <begin position="1744"/>
        <end position="1753"/>
    </location>
</feature>
<feature type="region of interest" description="Disordered" evidence="3">
    <location>
        <begin position="2168"/>
        <end position="2267"/>
    </location>
</feature>
<dbReference type="InterPro" id="IPR009057">
    <property type="entry name" value="Homeodomain-like_sf"/>
</dbReference>
<feature type="region of interest" description="Disordered" evidence="3">
    <location>
        <begin position="179"/>
        <end position="199"/>
    </location>
</feature>
<feature type="region of interest" description="Disordered" evidence="3">
    <location>
        <begin position="1899"/>
        <end position="1925"/>
    </location>
</feature>
<feature type="compositionally biased region" description="Acidic residues" evidence="3">
    <location>
        <begin position="609"/>
        <end position="628"/>
    </location>
</feature>
<feature type="region of interest" description="Disordered" evidence="3">
    <location>
        <begin position="1047"/>
        <end position="1070"/>
    </location>
</feature>
<feature type="compositionally biased region" description="Basic and acidic residues" evidence="3">
    <location>
        <begin position="77"/>
        <end position="88"/>
    </location>
</feature>
<feature type="compositionally biased region" description="Pro residues" evidence="3">
    <location>
        <begin position="1906"/>
        <end position="1917"/>
    </location>
</feature>
<feature type="compositionally biased region" description="Basic and acidic residues" evidence="3">
    <location>
        <begin position="577"/>
        <end position="597"/>
    </location>
</feature>